<dbReference type="KEGG" id="tzo:THMIRHAT_00140"/>
<accession>A0A6F8PJL9</accession>
<keyword evidence="3" id="KW-1185">Reference proteome</keyword>
<evidence type="ECO:0008006" key="4">
    <source>
        <dbReference type="Google" id="ProtNLM"/>
    </source>
</evidence>
<organism evidence="2 3">
    <name type="scientific">Thiosulfativibrio zosterae</name>
    <dbReference type="NCBI Taxonomy" id="2675053"/>
    <lineage>
        <taxon>Bacteria</taxon>
        <taxon>Pseudomonadati</taxon>
        <taxon>Pseudomonadota</taxon>
        <taxon>Gammaproteobacteria</taxon>
        <taxon>Thiotrichales</taxon>
        <taxon>Piscirickettsiaceae</taxon>
        <taxon>Thiosulfativibrio</taxon>
    </lineage>
</organism>
<feature type="signal peptide" evidence="1">
    <location>
        <begin position="1"/>
        <end position="21"/>
    </location>
</feature>
<reference evidence="3" key="1">
    <citation type="submission" date="2019-11" db="EMBL/GenBank/DDBJ databases">
        <title>Isolation and characterization of two novel species in the genus Thiomicrorhabdus.</title>
        <authorList>
            <person name="Mochizuki J."/>
            <person name="Kojima H."/>
            <person name="Fukui M."/>
        </authorList>
    </citation>
    <scope>NUCLEOTIDE SEQUENCE [LARGE SCALE GENOMIC DNA]</scope>
    <source>
        <strain evidence="3">AkT22</strain>
    </source>
</reference>
<proteinExistence type="predicted"/>
<keyword evidence="1" id="KW-0732">Signal</keyword>
<dbReference type="Proteomes" id="UP000501466">
    <property type="component" value="Chromosome"/>
</dbReference>
<evidence type="ECO:0000313" key="3">
    <source>
        <dbReference type="Proteomes" id="UP000501466"/>
    </source>
</evidence>
<name>A0A6F8PJL9_9GAMM</name>
<evidence type="ECO:0000256" key="1">
    <source>
        <dbReference type="SAM" id="SignalP"/>
    </source>
</evidence>
<dbReference type="RefSeq" id="WP_173289528.1">
    <property type="nucleotide sequence ID" value="NZ_AP021888.1"/>
</dbReference>
<dbReference type="EMBL" id="AP021888">
    <property type="protein sequence ID" value="BBP42268.1"/>
    <property type="molecule type" value="Genomic_DNA"/>
</dbReference>
<protein>
    <recommendedName>
        <fullName evidence="4">Lipoprotein</fullName>
    </recommendedName>
</protein>
<feature type="chain" id="PRO_5026084015" description="Lipoprotein" evidence="1">
    <location>
        <begin position="22"/>
        <end position="91"/>
    </location>
</feature>
<evidence type="ECO:0000313" key="2">
    <source>
        <dbReference type="EMBL" id="BBP42268.1"/>
    </source>
</evidence>
<gene>
    <name evidence="2" type="ORF">THMIRHAT_00140</name>
</gene>
<dbReference type="PROSITE" id="PS51257">
    <property type="entry name" value="PROKAR_LIPOPROTEIN"/>
    <property type="match status" value="1"/>
</dbReference>
<dbReference type="AlphaFoldDB" id="A0A6F8PJL9"/>
<sequence length="91" mass="9968">MKKIISLAALFAVFASVTACAPANVSSNLRASSSQESSMATRCVDFTTGDEEEVNELLKKYDGWKVAYASEYTTSNKSTTSMVMCFEKPYK</sequence>